<accession>A0A5S6QNH4</accession>
<keyword evidence="1" id="KW-1185">Reference proteome</keyword>
<protein>
    <submittedName>
        <fullName evidence="2">Uncharacterized protein</fullName>
    </submittedName>
</protein>
<proteinExistence type="predicted"/>
<dbReference type="AlphaFoldDB" id="A0A5S6QNH4"/>
<dbReference type="Proteomes" id="UP000046395">
    <property type="component" value="Unassembled WGS sequence"/>
</dbReference>
<evidence type="ECO:0000313" key="2">
    <source>
        <dbReference type="WBParaSite" id="TMUE_2000008714.1"/>
    </source>
</evidence>
<dbReference type="WBParaSite" id="TMUE_2000008714.1">
    <property type="protein sequence ID" value="TMUE_2000008714.1"/>
    <property type="gene ID" value="WBGene00300372"/>
</dbReference>
<evidence type="ECO:0000313" key="1">
    <source>
        <dbReference type="Proteomes" id="UP000046395"/>
    </source>
</evidence>
<sequence length="95" mass="10952">MGLAFRSPVQDEAAGRSGHFRELRSLPVLEDHHAVQTRWLPLLRRCTSGRVKRRKIDYGKVHVLICADNFDAIHPFEIQKPRAENKPIAMKTPLR</sequence>
<organism evidence="1 2">
    <name type="scientific">Trichuris muris</name>
    <name type="common">Mouse whipworm</name>
    <dbReference type="NCBI Taxonomy" id="70415"/>
    <lineage>
        <taxon>Eukaryota</taxon>
        <taxon>Metazoa</taxon>
        <taxon>Ecdysozoa</taxon>
        <taxon>Nematoda</taxon>
        <taxon>Enoplea</taxon>
        <taxon>Dorylaimia</taxon>
        <taxon>Trichinellida</taxon>
        <taxon>Trichuridae</taxon>
        <taxon>Trichuris</taxon>
    </lineage>
</organism>
<reference evidence="2" key="1">
    <citation type="submission" date="2019-12" db="UniProtKB">
        <authorList>
            <consortium name="WormBaseParasite"/>
        </authorList>
    </citation>
    <scope>IDENTIFICATION</scope>
</reference>
<name>A0A5S6QNH4_TRIMR</name>